<comment type="subcellular location">
    <subcellularLocation>
        <location evidence="1">Nucleus</location>
        <location evidence="1">Nucleolus</location>
    </subcellularLocation>
</comment>
<name>A0A816A5U3_9BILA</name>
<dbReference type="EMBL" id="CAJNOG010001109">
    <property type="protein sequence ID" value="CAF1409724.1"/>
    <property type="molecule type" value="Genomic_DNA"/>
</dbReference>
<evidence type="ECO:0000256" key="1">
    <source>
        <dbReference type="ARBA" id="ARBA00004604"/>
    </source>
</evidence>
<evidence type="ECO:0000313" key="10">
    <source>
        <dbReference type="EMBL" id="CAF1593579.1"/>
    </source>
</evidence>
<dbReference type="PANTHER" id="PTHR13243">
    <property type="entry name" value="HSPC111 PROTEIN-RELATED"/>
    <property type="match status" value="1"/>
</dbReference>
<feature type="region of interest" description="Disordered" evidence="5">
    <location>
        <begin position="91"/>
        <end position="123"/>
    </location>
</feature>
<accession>A0A816A5U3</accession>
<dbReference type="EMBL" id="CAJNOI010000768">
    <property type="protein sequence ID" value="CAF1342262.1"/>
    <property type="molecule type" value="Genomic_DNA"/>
</dbReference>
<dbReference type="AlphaFoldDB" id="A0A816A5U3"/>
<gene>
    <name evidence="6" type="ORF">BJG266_LOCUS34461</name>
    <name evidence="7" type="ORF">BJG266_LOCUS34482</name>
    <name evidence="8" type="ORF">JYZ213_LOCUS38301</name>
    <name evidence="11" type="ORF">OKA104_LOCUS14083</name>
    <name evidence="9" type="ORF">QVE165_LOCUS51551</name>
    <name evidence="10" type="ORF">QVE165_LOCUS51577</name>
</gene>
<protein>
    <recommendedName>
        <fullName evidence="3">Nucleolar protein 16</fullName>
    </recommendedName>
</protein>
<evidence type="ECO:0000256" key="2">
    <source>
        <dbReference type="ARBA" id="ARBA00008479"/>
    </source>
</evidence>
<dbReference type="PANTHER" id="PTHR13243:SF1">
    <property type="entry name" value="NUCLEOLAR PROTEIN 16"/>
    <property type="match status" value="1"/>
</dbReference>
<evidence type="ECO:0000256" key="4">
    <source>
        <dbReference type="ARBA" id="ARBA00023242"/>
    </source>
</evidence>
<dbReference type="Pfam" id="PF09420">
    <property type="entry name" value="Nop16"/>
    <property type="match status" value="2"/>
</dbReference>
<organism evidence="9 12">
    <name type="scientific">Adineta steineri</name>
    <dbReference type="NCBI Taxonomy" id="433720"/>
    <lineage>
        <taxon>Eukaryota</taxon>
        <taxon>Metazoa</taxon>
        <taxon>Spiralia</taxon>
        <taxon>Gnathifera</taxon>
        <taxon>Rotifera</taxon>
        <taxon>Eurotatoria</taxon>
        <taxon>Bdelloidea</taxon>
        <taxon>Adinetida</taxon>
        <taxon>Adinetidae</taxon>
        <taxon>Adineta</taxon>
    </lineage>
</organism>
<feature type="compositionally biased region" description="Acidic residues" evidence="5">
    <location>
        <begin position="92"/>
        <end position="102"/>
    </location>
</feature>
<dbReference type="OrthoDB" id="285729at2759"/>
<evidence type="ECO:0000313" key="12">
    <source>
        <dbReference type="Proteomes" id="UP000663832"/>
    </source>
</evidence>
<evidence type="ECO:0000313" key="9">
    <source>
        <dbReference type="EMBL" id="CAF1593386.1"/>
    </source>
</evidence>
<comment type="caution">
    <text evidence="9">The sequence shown here is derived from an EMBL/GenBank/DDBJ whole genome shotgun (WGS) entry which is preliminary data.</text>
</comment>
<evidence type="ECO:0000313" key="6">
    <source>
        <dbReference type="EMBL" id="CAF1341887.1"/>
    </source>
</evidence>
<evidence type="ECO:0000313" key="7">
    <source>
        <dbReference type="EMBL" id="CAF1342262.1"/>
    </source>
</evidence>
<dbReference type="EMBL" id="CAJNOM010001127">
    <property type="protein sequence ID" value="CAF1593579.1"/>
    <property type="molecule type" value="Genomic_DNA"/>
</dbReference>
<proteinExistence type="inferred from homology"/>
<dbReference type="GO" id="GO:0005730">
    <property type="term" value="C:nucleolus"/>
    <property type="evidence" value="ECO:0007669"/>
    <property type="project" value="UniProtKB-SubCell"/>
</dbReference>
<evidence type="ECO:0000313" key="11">
    <source>
        <dbReference type="EMBL" id="CAF3724656.1"/>
    </source>
</evidence>
<sequence length="215" mass="25781">MVQTRKRKRGKVYLHSINRKKLWIKEKKKREVHVRNFPLISSNWETKLSVPTNYHEFALAHDINKTFPISKTIDMINPKIVERHIKRKQEHLDDDGDDDEDNIPSIAMIDSSTKKKRRRPTKVHIRDELEKDANAERVKSLRISDPERLFCIYMIEKHGTNYDAMARDHHNDYQLTARQLERKVEKFQKIPKVYQRYLAEKAEGRNFLAEFQMND</sequence>
<dbReference type="Proteomes" id="UP000663881">
    <property type="component" value="Unassembled WGS sequence"/>
</dbReference>
<dbReference type="EMBL" id="CAJNOI010000766">
    <property type="protein sequence ID" value="CAF1341887.1"/>
    <property type="molecule type" value="Genomic_DNA"/>
</dbReference>
<dbReference type="InterPro" id="IPR019002">
    <property type="entry name" value="Ribosome_biogenesis_Nop16"/>
</dbReference>
<dbReference type="GO" id="GO:0042273">
    <property type="term" value="P:ribosomal large subunit biogenesis"/>
    <property type="evidence" value="ECO:0007669"/>
    <property type="project" value="TreeGrafter"/>
</dbReference>
<evidence type="ECO:0000313" key="8">
    <source>
        <dbReference type="EMBL" id="CAF1409724.1"/>
    </source>
</evidence>
<reference evidence="9" key="1">
    <citation type="submission" date="2021-02" db="EMBL/GenBank/DDBJ databases">
        <authorList>
            <person name="Nowell W R."/>
        </authorList>
    </citation>
    <scope>NUCLEOTIDE SEQUENCE</scope>
</reference>
<dbReference type="Proteomes" id="UP000663832">
    <property type="component" value="Unassembled WGS sequence"/>
</dbReference>
<comment type="similarity">
    <text evidence="2">Belongs to the NOP16 family.</text>
</comment>
<evidence type="ECO:0000256" key="3">
    <source>
        <dbReference type="ARBA" id="ARBA00015522"/>
    </source>
</evidence>
<keyword evidence="4" id="KW-0539">Nucleus</keyword>
<dbReference type="Proteomes" id="UP000663877">
    <property type="component" value="Unassembled WGS sequence"/>
</dbReference>
<feature type="compositionally biased region" description="Basic residues" evidence="5">
    <location>
        <begin position="114"/>
        <end position="123"/>
    </location>
</feature>
<dbReference type="EMBL" id="CAJOAY010000731">
    <property type="protein sequence ID" value="CAF3724656.1"/>
    <property type="molecule type" value="Genomic_DNA"/>
</dbReference>
<dbReference type="Proteomes" id="UP000663845">
    <property type="component" value="Unassembled WGS sequence"/>
</dbReference>
<keyword evidence="12" id="KW-1185">Reference proteome</keyword>
<dbReference type="EMBL" id="CAJNOM010001124">
    <property type="protein sequence ID" value="CAF1593386.1"/>
    <property type="molecule type" value="Genomic_DNA"/>
</dbReference>
<evidence type="ECO:0000256" key="5">
    <source>
        <dbReference type="SAM" id="MobiDB-lite"/>
    </source>
</evidence>